<evidence type="ECO:0000259" key="4">
    <source>
        <dbReference type="PROSITE" id="PS51118"/>
    </source>
</evidence>
<gene>
    <name evidence="5" type="ORF">Ami103574_06295</name>
</gene>
<name>A0A858BSS1_9FIRM</name>
<evidence type="ECO:0000313" key="5">
    <source>
        <dbReference type="EMBL" id="QIB68953.1"/>
    </source>
</evidence>
<keyword evidence="3" id="KW-0804">Transcription</keyword>
<keyword evidence="6" id="KW-1185">Reference proteome</keyword>
<dbReference type="Proteomes" id="UP000466848">
    <property type="component" value="Chromosome"/>
</dbReference>
<evidence type="ECO:0000313" key="6">
    <source>
        <dbReference type="Proteomes" id="UP000466848"/>
    </source>
</evidence>
<keyword evidence="2" id="KW-0238">DNA-binding</keyword>
<reference evidence="5 6" key="1">
    <citation type="submission" date="2020-02" db="EMBL/GenBank/DDBJ databases">
        <authorList>
            <person name="Kim Y.B."/>
            <person name="Roh S.W."/>
        </authorList>
    </citation>
    <scope>NUCLEOTIDE SEQUENCE [LARGE SCALE GENOMIC DNA]</scope>
    <source>
        <strain evidence="5 6">DSM 103574</strain>
    </source>
</reference>
<dbReference type="EMBL" id="CP048649">
    <property type="protein sequence ID" value="QIB68953.1"/>
    <property type="molecule type" value="Genomic_DNA"/>
</dbReference>
<dbReference type="SUPFAM" id="SSF46785">
    <property type="entry name" value="Winged helix' DNA-binding domain"/>
    <property type="match status" value="1"/>
</dbReference>
<dbReference type="KEGG" id="abut:Ami103574_06295"/>
<keyword evidence="1" id="KW-0805">Transcription regulation</keyword>
<evidence type="ECO:0000256" key="2">
    <source>
        <dbReference type="ARBA" id="ARBA00023125"/>
    </source>
</evidence>
<dbReference type="PANTHER" id="PTHR33204">
    <property type="entry name" value="TRANSCRIPTIONAL REGULATOR, MARR FAMILY"/>
    <property type="match status" value="1"/>
</dbReference>
<sequence length="120" mass="13881">MENLKATKCTPSEDVNVRPFAYAASLINGKWKMHILFWLWKAEVLRYNQLKRALGPVTHKMLSAQLKELELDGIICRREYPQVPPKVEYSLTETGQSLMPILNALCTWGQEHIPQDWSLN</sequence>
<dbReference type="PANTHER" id="PTHR33204:SF29">
    <property type="entry name" value="TRANSCRIPTIONAL REGULATOR"/>
    <property type="match status" value="1"/>
</dbReference>
<proteinExistence type="predicted"/>
<evidence type="ECO:0000256" key="3">
    <source>
        <dbReference type="ARBA" id="ARBA00023163"/>
    </source>
</evidence>
<dbReference type="RefSeq" id="WP_163065816.1">
    <property type="nucleotide sequence ID" value="NZ_CP048649.1"/>
</dbReference>
<feature type="domain" description="HTH hxlR-type" evidence="4">
    <location>
        <begin position="18"/>
        <end position="117"/>
    </location>
</feature>
<dbReference type="GO" id="GO:0003677">
    <property type="term" value="F:DNA binding"/>
    <property type="evidence" value="ECO:0007669"/>
    <property type="project" value="UniProtKB-KW"/>
</dbReference>
<dbReference type="InterPro" id="IPR002577">
    <property type="entry name" value="HTH_HxlR"/>
</dbReference>
<protein>
    <submittedName>
        <fullName evidence="5">Helix-turn-helix transcriptional regulator</fullName>
    </submittedName>
</protein>
<dbReference type="InterPro" id="IPR036390">
    <property type="entry name" value="WH_DNA-bd_sf"/>
</dbReference>
<dbReference type="InterPro" id="IPR036388">
    <property type="entry name" value="WH-like_DNA-bd_sf"/>
</dbReference>
<dbReference type="Pfam" id="PF01638">
    <property type="entry name" value="HxlR"/>
    <property type="match status" value="1"/>
</dbReference>
<accession>A0A858BSS1</accession>
<dbReference type="AlphaFoldDB" id="A0A858BSS1"/>
<dbReference type="PROSITE" id="PS51118">
    <property type="entry name" value="HTH_HXLR"/>
    <property type="match status" value="1"/>
</dbReference>
<evidence type="ECO:0000256" key="1">
    <source>
        <dbReference type="ARBA" id="ARBA00023015"/>
    </source>
</evidence>
<dbReference type="Gene3D" id="1.10.10.10">
    <property type="entry name" value="Winged helix-like DNA-binding domain superfamily/Winged helix DNA-binding domain"/>
    <property type="match status" value="1"/>
</dbReference>
<organism evidence="5 6">
    <name type="scientific">Aminipila butyrica</name>
    <dbReference type="NCBI Taxonomy" id="433296"/>
    <lineage>
        <taxon>Bacteria</taxon>
        <taxon>Bacillati</taxon>
        <taxon>Bacillota</taxon>
        <taxon>Clostridia</taxon>
        <taxon>Peptostreptococcales</taxon>
        <taxon>Anaerovoracaceae</taxon>
        <taxon>Aminipila</taxon>
    </lineage>
</organism>